<keyword evidence="3" id="KW-0547">Nucleotide-binding</keyword>
<dbReference type="OMA" id="MASVNIM"/>
<dbReference type="EMBL" id="CABIKO010000500">
    <property type="protein sequence ID" value="VVA37058.1"/>
    <property type="molecule type" value="Genomic_DNA"/>
</dbReference>
<dbReference type="Gene3D" id="3.30.200.20">
    <property type="entry name" value="Phosphorylase Kinase, domain 1"/>
    <property type="match status" value="1"/>
</dbReference>
<dbReference type="Pfam" id="PF07714">
    <property type="entry name" value="PK_Tyr_Ser-Thr"/>
    <property type="match status" value="1"/>
</dbReference>
<dbReference type="PANTHER" id="PTHR27002:SF1073">
    <property type="entry name" value="CYSTEINE-RICH RECEPTOR-LIKE PROTEIN KINASE 29"/>
    <property type="match status" value="1"/>
</dbReference>
<keyword evidence="4" id="KW-0418">Kinase</keyword>
<dbReference type="PANTHER" id="PTHR27002">
    <property type="entry name" value="RECEPTOR-LIKE SERINE/THREONINE-PROTEIN KINASE SD1-8"/>
    <property type="match status" value="1"/>
</dbReference>
<evidence type="ECO:0000256" key="4">
    <source>
        <dbReference type="ARBA" id="ARBA00022777"/>
    </source>
</evidence>
<evidence type="ECO:0000259" key="7">
    <source>
        <dbReference type="Pfam" id="PF07714"/>
    </source>
</evidence>
<proteinExistence type="predicted"/>
<organism evidence="8 9">
    <name type="scientific">Prunus dulcis</name>
    <name type="common">Almond</name>
    <name type="synonym">Amygdalus dulcis</name>
    <dbReference type="NCBI Taxonomy" id="3755"/>
    <lineage>
        <taxon>Eukaryota</taxon>
        <taxon>Viridiplantae</taxon>
        <taxon>Streptophyta</taxon>
        <taxon>Embryophyta</taxon>
        <taxon>Tracheophyta</taxon>
        <taxon>Spermatophyta</taxon>
        <taxon>Magnoliopsida</taxon>
        <taxon>eudicotyledons</taxon>
        <taxon>Gunneridae</taxon>
        <taxon>Pentapetalae</taxon>
        <taxon>rosids</taxon>
        <taxon>fabids</taxon>
        <taxon>Rosales</taxon>
        <taxon>Rosaceae</taxon>
        <taxon>Amygdaloideae</taxon>
        <taxon>Amygdaleae</taxon>
        <taxon>Prunus</taxon>
    </lineage>
</organism>
<dbReference type="InterPro" id="IPR011009">
    <property type="entry name" value="Kinase-like_dom_sf"/>
</dbReference>
<evidence type="ECO:0000313" key="9">
    <source>
        <dbReference type="Proteomes" id="UP000327085"/>
    </source>
</evidence>
<reference evidence="9" key="1">
    <citation type="journal article" date="2020" name="Plant J.">
        <title>Transposons played a major role in the diversification between the closely related almond and peach genomes: results from the almond genome sequence.</title>
        <authorList>
            <person name="Alioto T."/>
            <person name="Alexiou K.G."/>
            <person name="Bardil A."/>
            <person name="Barteri F."/>
            <person name="Castanera R."/>
            <person name="Cruz F."/>
            <person name="Dhingra A."/>
            <person name="Duval H."/>
            <person name="Fernandez I Marti A."/>
            <person name="Frias L."/>
            <person name="Galan B."/>
            <person name="Garcia J.L."/>
            <person name="Howad W."/>
            <person name="Gomez-Garrido J."/>
            <person name="Gut M."/>
            <person name="Julca I."/>
            <person name="Morata J."/>
            <person name="Puigdomenech P."/>
            <person name="Ribeca P."/>
            <person name="Rubio Cabetas M.J."/>
            <person name="Vlasova A."/>
            <person name="Wirthensohn M."/>
            <person name="Garcia-Mas J."/>
            <person name="Gabaldon T."/>
            <person name="Casacuberta J.M."/>
            <person name="Arus P."/>
        </authorList>
    </citation>
    <scope>NUCLEOTIDE SEQUENCE [LARGE SCALE GENOMIC DNA]</scope>
    <source>
        <strain evidence="9">cv. Texas</strain>
    </source>
</reference>
<sequence length="346" mass="38872">MAPEYVMHGQFYVKSIVYSFGVLILEIAWKSWREGTASNLIDPTLRTGSRSEIMRCIHIGLLCVQENVADRPTHGFCYCDTPSVSLCPHSQHFFCSTSLNSTCLWDRRAIPGGDDTDEIRFAKFDSATIRVSTDDFFEANKLGEDGFGSVYRGRLFNGEDIAVKRLSTNSGHGDLELKNEWVYMALEYAFHGRLFSVKSDVYSFGALVLEIVNGQKISCFQHGDNVDGLLSFAWRSWREGTASNLIDPTLKTDSRNEIMRCIHIGLLCVQENVADRPTMASVNIMTNSYSLTLPVPSQPAFYLHSSIGLDMSLRSEYNSGATRSDRSKSNSVNVMEYETFTEPHPR</sequence>
<dbReference type="SUPFAM" id="SSF56112">
    <property type="entry name" value="Protein kinase-like (PK-like)"/>
    <property type="match status" value="2"/>
</dbReference>
<dbReference type="GO" id="GO:0005886">
    <property type="term" value="C:plasma membrane"/>
    <property type="evidence" value="ECO:0007669"/>
    <property type="project" value="TreeGrafter"/>
</dbReference>
<dbReference type="InterPro" id="IPR001245">
    <property type="entry name" value="Ser-Thr/Tyr_kinase_cat_dom"/>
</dbReference>
<dbReference type="Gene3D" id="1.10.510.10">
    <property type="entry name" value="Transferase(Phosphotransferase) domain 1"/>
    <property type="match status" value="2"/>
</dbReference>
<dbReference type="AlphaFoldDB" id="A0A5E4GBU5"/>
<feature type="domain" description="Serine-threonine/tyrosine-protein kinase catalytic" evidence="7">
    <location>
        <begin position="181"/>
        <end position="281"/>
    </location>
</feature>
<evidence type="ECO:0000256" key="1">
    <source>
        <dbReference type="ARBA" id="ARBA00022527"/>
    </source>
</evidence>
<evidence type="ECO:0000256" key="2">
    <source>
        <dbReference type="ARBA" id="ARBA00022679"/>
    </source>
</evidence>
<accession>A0A5E4GBU5</accession>
<evidence type="ECO:0000256" key="5">
    <source>
        <dbReference type="ARBA" id="ARBA00022840"/>
    </source>
</evidence>
<dbReference type="GO" id="GO:0004674">
    <property type="term" value="F:protein serine/threonine kinase activity"/>
    <property type="evidence" value="ECO:0007669"/>
    <property type="project" value="UniProtKB-KW"/>
</dbReference>
<evidence type="ECO:0000313" key="8">
    <source>
        <dbReference type="EMBL" id="VVA37058.1"/>
    </source>
</evidence>
<dbReference type="GO" id="GO:0005524">
    <property type="term" value="F:ATP binding"/>
    <property type="evidence" value="ECO:0007669"/>
    <property type="project" value="UniProtKB-KW"/>
</dbReference>
<dbReference type="Gramene" id="VVA37058">
    <property type="protein sequence ID" value="VVA37058"/>
    <property type="gene ID" value="Prudul26B017183"/>
</dbReference>
<keyword evidence="1" id="KW-0723">Serine/threonine-protein kinase</keyword>
<evidence type="ECO:0000256" key="3">
    <source>
        <dbReference type="ARBA" id="ARBA00022741"/>
    </source>
</evidence>
<dbReference type="InParanoid" id="A0A5E4GBU5"/>
<feature type="region of interest" description="Disordered" evidence="6">
    <location>
        <begin position="319"/>
        <end position="346"/>
    </location>
</feature>
<dbReference type="Proteomes" id="UP000327085">
    <property type="component" value="Chromosome 6"/>
</dbReference>
<name>A0A5E4GBU5_PRUDU</name>
<keyword evidence="5" id="KW-0067">ATP-binding</keyword>
<gene>
    <name evidence="8" type="ORF">ALMOND_2B017183</name>
</gene>
<keyword evidence="2" id="KW-0808">Transferase</keyword>
<evidence type="ECO:0000256" key="6">
    <source>
        <dbReference type="SAM" id="MobiDB-lite"/>
    </source>
</evidence>
<protein>
    <submittedName>
        <fullName evidence="8">PREDICTED: cysteine-rich</fullName>
    </submittedName>
</protein>